<dbReference type="Pfam" id="PF00106">
    <property type="entry name" value="adh_short"/>
    <property type="match status" value="1"/>
</dbReference>
<organism evidence="5 6">
    <name type="scientific">Neotabrizicola shimadae</name>
    <dbReference type="NCBI Taxonomy" id="2807096"/>
    <lineage>
        <taxon>Bacteria</taxon>
        <taxon>Pseudomonadati</taxon>
        <taxon>Pseudomonadota</taxon>
        <taxon>Alphaproteobacteria</taxon>
        <taxon>Rhodobacterales</taxon>
        <taxon>Paracoccaceae</taxon>
        <taxon>Neotabrizicola</taxon>
    </lineage>
</organism>
<dbReference type="InterPro" id="IPR002347">
    <property type="entry name" value="SDR_fam"/>
</dbReference>
<keyword evidence="6" id="KW-1185">Reference proteome</keyword>
<reference evidence="5" key="1">
    <citation type="submission" date="2021-02" db="EMBL/GenBank/DDBJ databases">
        <title>Rhodobacter shimadae sp. nov., an aerobic anoxygenic phototrophic bacterium isolated from a hot spring.</title>
        <authorList>
            <person name="Muramatsu S."/>
            <person name="Haruta S."/>
            <person name="Hirose S."/>
            <person name="Hanada S."/>
        </authorList>
    </citation>
    <scope>NUCLEOTIDE SEQUENCE</scope>
    <source>
        <strain evidence="5">N10</strain>
    </source>
</reference>
<dbReference type="EMBL" id="CP069370">
    <property type="protein sequence ID" value="QYZ70400.1"/>
    <property type="molecule type" value="Genomic_DNA"/>
</dbReference>
<dbReference type="Gene3D" id="3.40.50.720">
    <property type="entry name" value="NAD(P)-binding Rossmann-like Domain"/>
    <property type="match status" value="1"/>
</dbReference>
<protein>
    <submittedName>
        <fullName evidence="5">SDR family NAD(P)-dependent oxidoreductase</fullName>
    </submittedName>
</protein>
<dbReference type="InterPro" id="IPR036291">
    <property type="entry name" value="NAD(P)-bd_dom_sf"/>
</dbReference>
<evidence type="ECO:0000256" key="2">
    <source>
        <dbReference type="ARBA" id="ARBA00022857"/>
    </source>
</evidence>
<dbReference type="GO" id="GO:0016491">
    <property type="term" value="F:oxidoreductase activity"/>
    <property type="evidence" value="ECO:0007669"/>
    <property type="project" value="UniProtKB-KW"/>
</dbReference>
<comment type="similarity">
    <text evidence="1 4">Belongs to the short-chain dehydrogenases/reductases (SDR) family.</text>
</comment>
<dbReference type="KEGG" id="nsm:JO391_02400"/>
<dbReference type="RefSeq" id="WP_220662617.1">
    <property type="nucleotide sequence ID" value="NZ_CP069370.1"/>
</dbReference>
<evidence type="ECO:0000313" key="5">
    <source>
        <dbReference type="EMBL" id="QYZ70400.1"/>
    </source>
</evidence>
<sequence>MTLSTSRPLHPTALVTGANRGIGRAIAAGLKARGVRVTLSARNQDEGRAAAAALGVAFAHIDLLDPDTSFQAVTGAGGFDILVNNAGILGHSSLLSPRSDFDEAMEVMVAAPLDLIRLNLPHWRATGWGRIVNLSSGWGAHAQGLGGPGAYGVAKAALNALTRALVRDLPPGVKINACDPGWVATRMGGDGAPLTPDEGADTPVWLALLPEDGPTGGFFRRRQPIPW</sequence>
<accession>A0A8G0ZVY8</accession>
<name>A0A8G0ZVY8_9RHOB</name>
<dbReference type="PRINTS" id="PR00081">
    <property type="entry name" value="GDHRDH"/>
</dbReference>
<evidence type="ECO:0000256" key="3">
    <source>
        <dbReference type="ARBA" id="ARBA00023002"/>
    </source>
</evidence>
<evidence type="ECO:0000256" key="4">
    <source>
        <dbReference type="RuleBase" id="RU000363"/>
    </source>
</evidence>
<proteinExistence type="inferred from homology"/>
<evidence type="ECO:0000313" key="6">
    <source>
        <dbReference type="Proteomes" id="UP000826300"/>
    </source>
</evidence>
<keyword evidence="2" id="KW-0521">NADP</keyword>
<gene>
    <name evidence="5" type="ORF">JO391_02400</name>
</gene>
<dbReference type="PRINTS" id="PR00080">
    <property type="entry name" value="SDRFAMILY"/>
</dbReference>
<dbReference type="SUPFAM" id="SSF51735">
    <property type="entry name" value="NAD(P)-binding Rossmann-fold domains"/>
    <property type="match status" value="1"/>
</dbReference>
<dbReference type="AlphaFoldDB" id="A0A8G0ZVY8"/>
<evidence type="ECO:0000256" key="1">
    <source>
        <dbReference type="ARBA" id="ARBA00006484"/>
    </source>
</evidence>
<keyword evidence="3" id="KW-0560">Oxidoreductase</keyword>
<dbReference type="Proteomes" id="UP000826300">
    <property type="component" value="Chromosome"/>
</dbReference>
<dbReference type="PANTHER" id="PTHR43963:SF6">
    <property type="entry name" value="CHAIN DEHYDROGENASE FAMILY PROTEIN, PUTATIVE (AFU_ORTHOLOGUE AFUA_3G15350)-RELATED"/>
    <property type="match status" value="1"/>
</dbReference>
<dbReference type="PANTHER" id="PTHR43963">
    <property type="entry name" value="CARBONYL REDUCTASE 1-RELATED"/>
    <property type="match status" value="1"/>
</dbReference>